<keyword evidence="5 10" id="KW-0479">Metal-binding</keyword>
<protein>
    <recommendedName>
        <fullName evidence="3">RING-type E3 ubiquitin transferase</fullName>
        <ecNumber evidence="3">2.3.2.27</ecNumber>
    </recommendedName>
</protein>
<dbReference type="RefSeq" id="XP_019733988.1">
    <property type="nucleotide sequence ID" value="XM_019878429.1"/>
</dbReference>
<dbReference type="GeneTree" id="ENSGT00950000183077"/>
<dbReference type="SMART" id="SM00184">
    <property type="entry name" value="RING"/>
    <property type="match status" value="1"/>
</dbReference>
<dbReference type="GO" id="GO:0061630">
    <property type="term" value="F:ubiquitin protein ligase activity"/>
    <property type="evidence" value="ECO:0007669"/>
    <property type="project" value="UniProtKB-EC"/>
</dbReference>
<evidence type="ECO:0000256" key="2">
    <source>
        <dbReference type="ARBA" id="ARBA00004906"/>
    </source>
</evidence>
<feature type="domain" description="C3H1-type" evidence="13">
    <location>
        <begin position="36"/>
        <end position="63"/>
    </location>
</feature>
<feature type="zinc finger region" description="C3H1-type" evidence="10">
    <location>
        <begin position="36"/>
        <end position="63"/>
    </location>
</feature>
<evidence type="ECO:0000256" key="11">
    <source>
        <dbReference type="SAM" id="MobiDB-lite"/>
    </source>
</evidence>
<evidence type="ECO:0000256" key="3">
    <source>
        <dbReference type="ARBA" id="ARBA00012483"/>
    </source>
</evidence>
<keyword evidence="9 10" id="KW-0862">Zinc</keyword>
<dbReference type="GO" id="GO:0008270">
    <property type="term" value="F:zinc ion binding"/>
    <property type="evidence" value="ECO:0007669"/>
    <property type="project" value="UniProtKB-KW"/>
</dbReference>
<evidence type="ECO:0000313" key="15">
    <source>
        <dbReference type="Proteomes" id="UP000264820"/>
    </source>
</evidence>
<reference evidence="14" key="1">
    <citation type="submission" date="2025-08" db="UniProtKB">
        <authorList>
            <consortium name="Ensembl"/>
        </authorList>
    </citation>
    <scope>IDENTIFICATION</scope>
</reference>
<dbReference type="EC" id="2.3.2.27" evidence="3"/>
<keyword evidence="7 10" id="KW-0863">Zinc-finger</keyword>
<dbReference type="AlphaFoldDB" id="A0A3Q2XPA8"/>
<dbReference type="InterPro" id="IPR045072">
    <property type="entry name" value="MKRN-like"/>
</dbReference>
<dbReference type="STRING" id="109280.ENSHCOP00000006538"/>
<evidence type="ECO:0000259" key="12">
    <source>
        <dbReference type="PROSITE" id="PS50089"/>
    </source>
</evidence>
<dbReference type="SMART" id="SM00356">
    <property type="entry name" value="ZnF_C3H1"/>
    <property type="match status" value="3"/>
</dbReference>
<dbReference type="Pfam" id="PF13639">
    <property type="entry name" value="zf-RING_2"/>
    <property type="match status" value="1"/>
</dbReference>
<dbReference type="InterPro" id="IPR001841">
    <property type="entry name" value="Znf_RING"/>
</dbReference>
<evidence type="ECO:0000256" key="4">
    <source>
        <dbReference type="ARBA" id="ARBA00022679"/>
    </source>
</evidence>
<feature type="zinc finger region" description="C3H1-type" evidence="10">
    <location>
        <begin position="7"/>
        <end position="34"/>
    </location>
</feature>
<dbReference type="Pfam" id="PF18044">
    <property type="entry name" value="zf-CCCH_4"/>
    <property type="match status" value="1"/>
</dbReference>
<dbReference type="FunFam" id="3.30.40.10:FF:000117">
    <property type="entry name" value="Probable E3 ubiquitin-protein ligase makorin-1"/>
    <property type="match status" value="1"/>
</dbReference>
<feature type="compositionally biased region" description="Basic and acidic residues" evidence="11">
    <location>
        <begin position="140"/>
        <end position="150"/>
    </location>
</feature>
<dbReference type="Pfam" id="PF00642">
    <property type="entry name" value="zf-CCCH"/>
    <property type="match status" value="1"/>
</dbReference>
<organism evidence="14 15">
    <name type="scientific">Hippocampus comes</name>
    <name type="common">Tiger tail seahorse</name>
    <dbReference type="NCBI Taxonomy" id="109280"/>
    <lineage>
        <taxon>Eukaryota</taxon>
        <taxon>Metazoa</taxon>
        <taxon>Chordata</taxon>
        <taxon>Craniata</taxon>
        <taxon>Vertebrata</taxon>
        <taxon>Euteleostomi</taxon>
        <taxon>Actinopterygii</taxon>
        <taxon>Neopterygii</taxon>
        <taxon>Teleostei</taxon>
        <taxon>Neoteleostei</taxon>
        <taxon>Acanthomorphata</taxon>
        <taxon>Syngnathiaria</taxon>
        <taxon>Syngnathiformes</taxon>
        <taxon>Syngnathoidei</taxon>
        <taxon>Syngnathidae</taxon>
        <taxon>Hippocampus</taxon>
    </lineage>
</organism>
<dbReference type="InterPro" id="IPR036855">
    <property type="entry name" value="Znf_CCCH_sf"/>
</dbReference>
<comment type="pathway">
    <text evidence="2">Protein modification; protein ubiquitination.</text>
</comment>
<dbReference type="Proteomes" id="UP000264820">
    <property type="component" value="Unplaced"/>
</dbReference>
<evidence type="ECO:0000256" key="8">
    <source>
        <dbReference type="ARBA" id="ARBA00022786"/>
    </source>
</evidence>
<dbReference type="OMA" id="CLQCIMT"/>
<keyword evidence="6" id="KW-0677">Repeat</keyword>
<keyword evidence="4" id="KW-0808">Transferase</keyword>
<accession>A0A3Q2XPA8</accession>
<evidence type="ECO:0000256" key="1">
    <source>
        <dbReference type="ARBA" id="ARBA00000900"/>
    </source>
</evidence>
<dbReference type="SUPFAM" id="SSF48371">
    <property type="entry name" value="ARM repeat"/>
    <property type="match status" value="1"/>
</dbReference>
<evidence type="ECO:0000256" key="9">
    <source>
        <dbReference type="ARBA" id="ARBA00022833"/>
    </source>
</evidence>
<dbReference type="UniPathway" id="UPA00143"/>
<dbReference type="CTD" id="559882"/>
<feature type="domain" description="C3H1-type" evidence="13">
    <location>
        <begin position="7"/>
        <end position="34"/>
    </location>
</feature>
<feature type="region of interest" description="Disordered" evidence="11">
    <location>
        <begin position="81"/>
        <end position="161"/>
    </location>
</feature>
<dbReference type="Ensembl" id="ENSHCOT00000003508.1">
    <property type="protein sequence ID" value="ENSHCOP00000006538.1"/>
    <property type="gene ID" value="ENSHCOG00000008354.1"/>
</dbReference>
<dbReference type="SUPFAM" id="SSF90229">
    <property type="entry name" value="CCCH zinc finger"/>
    <property type="match status" value="2"/>
</dbReference>
<dbReference type="PROSITE" id="PS00518">
    <property type="entry name" value="ZF_RING_1"/>
    <property type="match status" value="1"/>
</dbReference>
<reference evidence="14" key="2">
    <citation type="submission" date="2025-09" db="UniProtKB">
        <authorList>
            <consortium name="Ensembl"/>
        </authorList>
    </citation>
    <scope>IDENTIFICATION</scope>
</reference>
<evidence type="ECO:0000256" key="10">
    <source>
        <dbReference type="PROSITE-ProRule" id="PRU00723"/>
    </source>
</evidence>
<dbReference type="OrthoDB" id="250836at2759"/>
<feature type="region of interest" description="Disordered" evidence="11">
    <location>
        <begin position="323"/>
        <end position="345"/>
    </location>
</feature>
<evidence type="ECO:0000313" key="14">
    <source>
        <dbReference type="Ensembl" id="ENSHCOP00000006538.1"/>
    </source>
</evidence>
<dbReference type="InterPro" id="IPR041367">
    <property type="entry name" value="Znf-CCCH_4"/>
</dbReference>
<dbReference type="GeneID" id="109520882"/>
<evidence type="ECO:0000256" key="7">
    <source>
        <dbReference type="ARBA" id="ARBA00022771"/>
    </source>
</evidence>
<evidence type="ECO:0000256" key="5">
    <source>
        <dbReference type="ARBA" id="ARBA00022723"/>
    </source>
</evidence>
<evidence type="ECO:0000259" key="13">
    <source>
        <dbReference type="PROSITE" id="PS50103"/>
    </source>
</evidence>
<dbReference type="GO" id="GO:0000209">
    <property type="term" value="P:protein polyubiquitination"/>
    <property type="evidence" value="ECO:0007669"/>
    <property type="project" value="InterPro"/>
</dbReference>
<keyword evidence="8" id="KW-0833">Ubl conjugation pathway</keyword>
<dbReference type="PROSITE" id="PS50103">
    <property type="entry name" value="ZF_C3H1"/>
    <property type="match status" value="3"/>
</dbReference>
<dbReference type="InterPro" id="IPR013083">
    <property type="entry name" value="Znf_RING/FYVE/PHD"/>
</dbReference>
<dbReference type="InterPro" id="IPR017907">
    <property type="entry name" value="Znf_RING_CS"/>
</dbReference>
<name>A0A3Q2XPA8_HIPCM</name>
<dbReference type="PROSITE" id="PS50089">
    <property type="entry name" value="ZF_RING_2"/>
    <property type="match status" value="1"/>
</dbReference>
<dbReference type="Gene3D" id="3.30.40.10">
    <property type="entry name" value="Zinc/RING finger domain, C3HC4 (zinc finger)"/>
    <property type="match status" value="1"/>
</dbReference>
<dbReference type="PANTHER" id="PTHR11224">
    <property type="entry name" value="MAKORIN-RELATED"/>
    <property type="match status" value="1"/>
</dbReference>
<feature type="domain" description="RING-type" evidence="12">
    <location>
        <begin position="201"/>
        <end position="255"/>
    </location>
</feature>
<dbReference type="KEGG" id="hcq:109520882"/>
<feature type="domain" description="C3H1-type" evidence="13">
    <location>
        <begin position="283"/>
        <end position="311"/>
    </location>
</feature>
<feature type="zinc finger region" description="C3H1-type" evidence="10">
    <location>
        <begin position="283"/>
        <end position="311"/>
    </location>
</feature>
<dbReference type="Gene3D" id="4.10.1000.10">
    <property type="entry name" value="Zinc finger, CCCH-type"/>
    <property type="match status" value="1"/>
</dbReference>
<dbReference type="PANTHER" id="PTHR11224:SF39">
    <property type="entry name" value="RING-TYPE E3 UBIQUITIN TRANSFERASE"/>
    <property type="match status" value="1"/>
</dbReference>
<feature type="compositionally biased region" description="Polar residues" evidence="11">
    <location>
        <begin position="123"/>
        <end position="139"/>
    </location>
</feature>
<proteinExistence type="predicted"/>
<sequence length="387" mass="43695">MERSRLARNGNICRHFLNGSCRYGSRCYYRHELPAPPPAPICRYYQKGACWYGEHCRYIHVPQPEGGADVAGRRLSVPTIFSSTSSSSSSSTSTAAQRPADRRRSETFARAQADVSPRRRRGTSGSAVNSTNVTDTGNRNAERRLQDTHSRVSPKSSEQCSTSVCDKEESLAGGTEATGGAAASCADGTLEAFLQSRDVICGICMDKVYEKMDRSNQVFGILPNCSHAFCLQCIMTWRKTRDLGSDVVKTCPQCRVRSAFYVPNKYWVEGQAKEKLIADFKKKFSKQSCSYDVRYQYCPFETECLYRHDRSTHHRSFLCNTDDDDDDDDDDDEEDDDEEDDDEDYDGLLNFFIAMTLTHTHEDDDDDDNDDDGDNFDFPFFIAGYGF</sequence>
<keyword evidence="15" id="KW-1185">Reference proteome</keyword>
<feature type="compositionally biased region" description="Polar residues" evidence="11">
    <location>
        <begin position="151"/>
        <end position="161"/>
    </location>
</feature>
<dbReference type="SUPFAM" id="SSF57850">
    <property type="entry name" value="RING/U-box"/>
    <property type="match status" value="1"/>
</dbReference>
<comment type="catalytic activity">
    <reaction evidence="1">
        <text>S-ubiquitinyl-[E2 ubiquitin-conjugating enzyme]-L-cysteine + [acceptor protein]-L-lysine = [E2 ubiquitin-conjugating enzyme]-L-cysteine + N(6)-ubiquitinyl-[acceptor protein]-L-lysine.</text>
        <dbReference type="EC" id="2.3.2.27"/>
    </reaction>
</comment>
<dbReference type="InterPro" id="IPR016024">
    <property type="entry name" value="ARM-type_fold"/>
</dbReference>
<feature type="compositionally biased region" description="Low complexity" evidence="11">
    <location>
        <begin position="82"/>
        <end position="94"/>
    </location>
</feature>
<dbReference type="InterPro" id="IPR000571">
    <property type="entry name" value="Znf_CCCH"/>
</dbReference>
<evidence type="ECO:0000256" key="6">
    <source>
        <dbReference type="ARBA" id="ARBA00022737"/>
    </source>
</evidence>